<dbReference type="EMBL" id="JAGMUV010000008">
    <property type="protein sequence ID" value="KAH7146070.1"/>
    <property type="molecule type" value="Genomic_DNA"/>
</dbReference>
<organism evidence="4 5">
    <name type="scientific">Dactylonectria macrodidyma</name>
    <dbReference type="NCBI Taxonomy" id="307937"/>
    <lineage>
        <taxon>Eukaryota</taxon>
        <taxon>Fungi</taxon>
        <taxon>Dikarya</taxon>
        <taxon>Ascomycota</taxon>
        <taxon>Pezizomycotina</taxon>
        <taxon>Sordariomycetes</taxon>
        <taxon>Hypocreomycetidae</taxon>
        <taxon>Hypocreales</taxon>
        <taxon>Nectriaceae</taxon>
        <taxon>Dactylonectria</taxon>
    </lineage>
</organism>
<gene>
    <name evidence="4" type="ORF">EDB81DRAFT_484640</name>
</gene>
<accession>A0A9P9J668</accession>
<dbReference type="SMART" id="SM00248">
    <property type="entry name" value="ANK"/>
    <property type="match status" value="5"/>
</dbReference>
<dbReference type="Pfam" id="PF13637">
    <property type="entry name" value="Ank_4"/>
    <property type="match status" value="1"/>
</dbReference>
<dbReference type="PANTHER" id="PTHR24171">
    <property type="entry name" value="ANKYRIN REPEAT DOMAIN-CONTAINING PROTEIN 39-RELATED"/>
    <property type="match status" value="1"/>
</dbReference>
<dbReference type="PANTHER" id="PTHR24171:SF10">
    <property type="entry name" value="ANKYRIN REPEAT DOMAIN-CONTAINING PROTEIN 29-LIKE"/>
    <property type="match status" value="1"/>
</dbReference>
<evidence type="ECO:0000313" key="5">
    <source>
        <dbReference type="Proteomes" id="UP000738349"/>
    </source>
</evidence>
<dbReference type="InterPro" id="IPR036770">
    <property type="entry name" value="Ankyrin_rpt-contain_sf"/>
</dbReference>
<feature type="repeat" description="ANK" evidence="3">
    <location>
        <begin position="241"/>
        <end position="273"/>
    </location>
</feature>
<evidence type="ECO:0000256" key="2">
    <source>
        <dbReference type="ARBA" id="ARBA00023043"/>
    </source>
</evidence>
<dbReference type="Proteomes" id="UP000738349">
    <property type="component" value="Unassembled WGS sequence"/>
</dbReference>
<evidence type="ECO:0000313" key="4">
    <source>
        <dbReference type="EMBL" id="KAH7146070.1"/>
    </source>
</evidence>
<protein>
    <submittedName>
        <fullName evidence="4">Ankyrin repeat domain-containing protein</fullName>
    </submittedName>
</protein>
<reference evidence="4" key="1">
    <citation type="journal article" date="2021" name="Nat. Commun.">
        <title>Genetic determinants of endophytism in the Arabidopsis root mycobiome.</title>
        <authorList>
            <person name="Mesny F."/>
            <person name="Miyauchi S."/>
            <person name="Thiergart T."/>
            <person name="Pickel B."/>
            <person name="Atanasova L."/>
            <person name="Karlsson M."/>
            <person name="Huettel B."/>
            <person name="Barry K.W."/>
            <person name="Haridas S."/>
            <person name="Chen C."/>
            <person name="Bauer D."/>
            <person name="Andreopoulos W."/>
            <person name="Pangilinan J."/>
            <person name="LaButti K."/>
            <person name="Riley R."/>
            <person name="Lipzen A."/>
            <person name="Clum A."/>
            <person name="Drula E."/>
            <person name="Henrissat B."/>
            <person name="Kohler A."/>
            <person name="Grigoriev I.V."/>
            <person name="Martin F.M."/>
            <person name="Hacquard S."/>
        </authorList>
    </citation>
    <scope>NUCLEOTIDE SEQUENCE</scope>
    <source>
        <strain evidence="4">MPI-CAGE-AT-0147</strain>
    </source>
</reference>
<dbReference type="PROSITE" id="PS50088">
    <property type="entry name" value="ANK_REPEAT"/>
    <property type="match status" value="4"/>
</dbReference>
<feature type="repeat" description="ANK" evidence="3">
    <location>
        <begin position="274"/>
        <end position="306"/>
    </location>
</feature>
<dbReference type="PRINTS" id="PR01415">
    <property type="entry name" value="ANKYRIN"/>
</dbReference>
<sequence length="332" mass="37090">MNVAVNIDYISQSIHDLDLENDEHFKTRLRSWCGLFVSIHQGSIYFLHQTAREFLLADLASPTTVSSVLHWHHSITTQDAHAVLAELCVLYLNFFNSNLSLLTDANGEAGYTFDRRAFLDYSAQTWGAHFREAGIIDDAAIIPFALRICDPDSNSYSAWFIMYWKTTGMRTTKYFTNLMVASYYGHRAVVKLLLDQRAEIEAKDTGYGRTALLWAAESGHEAVVGLLLEQGADVEAKDTSYGRTPLLRAAEDGHEAVVRQLLEQGADVEAKDGFGRTPLSRAAASGHEAVVRLLLEQDADVEAKDTSYDWTPLLWAAESGHEAVMRLLQRKS</sequence>
<proteinExistence type="predicted"/>
<dbReference type="InterPro" id="IPR002110">
    <property type="entry name" value="Ankyrin_rpt"/>
</dbReference>
<evidence type="ECO:0000256" key="1">
    <source>
        <dbReference type="ARBA" id="ARBA00022737"/>
    </source>
</evidence>
<name>A0A9P9J668_9HYPO</name>
<dbReference type="OrthoDB" id="5100427at2759"/>
<dbReference type="AlphaFoldDB" id="A0A9P9J668"/>
<dbReference type="Gene3D" id="1.25.40.20">
    <property type="entry name" value="Ankyrin repeat-containing domain"/>
    <property type="match status" value="2"/>
</dbReference>
<feature type="repeat" description="ANK" evidence="3">
    <location>
        <begin position="173"/>
        <end position="205"/>
    </location>
</feature>
<comment type="caution">
    <text evidence="4">The sequence shown here is derived from an EMBL/GenBank/DDBJ whole genome shotgun (WGS) entry which is preliminary data.</text>
</comment>
<dbReference type="SUPFAM" id="SSF48403">
    <property type="entry name" value="Ankyrin repeat"/>
    <property type="match status" value="1"/>
</dbReference>
<evidence type="ECO:0000256" key="3">
    <source>
        <dbReference type="PROSITE-ProRule" id="PRU00023"/>
    </source>
</evidence>
<dbReference type="PROSITE" id="PS50297">
    <property type="entry name" value="ANK_REP_REGION"/>
    <property type="match status" value="3"/>
</dbReference>
<keyword evidence="2 3" id="KW-0040">ANK repeat</keyword>
<keyword evidence="1" id="KW-0677">Repeat</keyword>
<feature type="repeat" description="ANK" evidence="3">
    <location>
        <begin position="207"/>
        <end position="239"/>
    </location>
</feature>
<dbReference type="Pfam" id="PF12796">
    <property type="entry name" value="Ank_2"/>
    <property type="match status" value="1"/>
</dbReference>
<keyword evidence="5" id="KW-1185">Reference proteome</keyword>